<dbReference type="PANTHER" id="PTHR22916:SF3">
    <property type="entry name" value="UDP-GLCNAC:BETAGAL BETA-1,3-N-ACETYLGLUCOSAMINYLTRANSFERASE-LIKE PROTEIN 1"/>
    <property type="match status" value="1"/>
</dbReference>
<dbReference type="Gene3D" id="3.90.550.10">
    <property type="entry name" value="Spore Coat Polysaccharide Biosynthesis Protein SpsA, Chain A"/>
    <property type="match status" value="1"/>
</dbReference>
<organism evidence="2 3">
    <name type="scientific">Candidatus Limisoma faecipullorum</name>
    <dbReference type="NCBI Taxonomy" id="2840854"/>
    <lineage>
        <taxon>Bacteria</taxon>
        <taxon>Pseudomonadati</taxon>
        <taxon>Bacteroidota</taxon>
        <taxon>Bacteroidia</taxon>
        <taxon>Bacteroidales</taxon>
        <taxon>Candidatus Limisoma</taxon>
    </lineage>
</organism>
<dbReference type="Pfam" id="PF00535">
    <property type="entry name" value="Glycos_transf_2"/>
    <property type="match status" value="1"/>
</dbReference>
<gene>
    <name evidence="2" type="ORF">IAB88_01115</name>
</gene>
<reference evidence="2" key="1">
    <citation type="submission" date="2020-10" db="EMBL/GenBank/DDBJ databases">
        <authorList>
            <person name="Gilroy R."/>
        </authorList>
    </citation>
    <scope>NUCLEOTIDE SEQUENCE</scope>
    <source>
        <strain evidence="2">6919</strain>
    </source>
</reference>
<dbReference type="PANTHER" id="PTHR22916">
    <property type="entry name" value="GLYCOSYLTRANSFERASE"/>
    <property type="match status" value="1"/>
</dbReference>
<accession>A0A9D9IMC9</accession>
<dbReference type="CDD" id="cd00761">
    <property type="entry name" value="Glyco_tranf_GTA_type"/>
    <property type="match status" value="1"/>
</dbReference>
<dbReference type="EMBL" id="JADIMC010000014">
    <property type="protein sequence ID" value="MBO8475574.1"/>
    <property type="molecule type" value="Genomic_DNA"/>
</dbReference>
<proteinExistence type="predicted"/>
<protein>
    <submittedName>
        <fullName evidence="2">Glycosyltransferase</fullName>
    </submittedName>
</protein>
<dbReference type="InterPro" id="IPR001173">
    <property type="entry name" value="Glyco_trans_2-like"/>
</dbReference>
<dbReference type="SUPFAM" id="SSF53448">
    <property type="entry name" value="Nucleotide-diphospho-sugar transferases"/>
    <property type="match status" value="1"/>
</dbReference>
<dbReference type="GO" id="GO:0016758">
    <property type="term" value="F:hexosyltransferase activity"/>
    <property type="evidence" value="ECO:0007669"/>
    <property type="project" value="UniProtKB-ARBA"/>
</dbReference>
<name>A0A9D9IMC9_9BACT</name>
<evidence type="ECO:0000313" key="3">
    <source>
        <dbReference type="Proteomes" id="UP000823598"/>
    </source>
</evidence>
<feature type="domain" description="Glycosyltransferase 2-like" evidence="1">
    <location>
        <begin position="7"/>
        <end position="116"/>
    </location>
</feature>
<sequence>MSGLSVSFIVPCYCTEKQLLMRCLRSILALGDNLDFEIQLIDDGTPQSQVESWVKEIGDNRISYHYQENTGLSGARNAGIGLASKEYVQFVDSDDYLFAGQYRRCLELLEKYSPDLLKFDMKEVYSLEPDAFSYDDGRCAVYESGAEYMLQKSLFAAAWSYLVKRDVVADKRFVPGILHEDEEFTPRLLLDCGKTIVTKLAPYAYYQRDDSIISNRDEGHLDRRFSDLLKVYDYLKDYRKTLYGGKLAALSRRIDQLGESFVYELIRLSPDKCFLDRWLIRVKESGVYPLSVRWYNWKYALFCGLTCRMWMVRFLYCVNKILRLL</sequence>
<comment type="caution">
    <text evidence="2">The sequence shown here is derived from an EMBL/GenBank/DDBJ whole genome shotgun (WGS) entry which is preliminary data.</text>
</comment>
<evidence type="ECO:0000313" key="2">
    <source>
        <dbReference type="EMBL" id="MBO8475574.1"/>
    </source>
</evidence>
<dbReference type="AlphaFoldDB" id="A0A9D9IMC9"/>
<dbReference type="Proteomes" id="UP000823598">
    <property type="component" value="Unassembled WGS sequence"/>
</dbReference>
<dbReference type="InterPro" id="IPR029044">
    <property type="entry name" value="Nucleotide-diphossugar_trans"/>
</dbReference>
<evidence type="ECO:0000259" key="1">
    <source>
        <dbReference type="Pfam" id="PF00535"/>
    </source>
</evidence>
<reference evidence="2" key="2">
    <citation type="journal article" date="2021" name="PeerJ">
        <title>Extensive microbial diversity within the chicken gut microbiome revealed by metagenomics and culture.</title>
        <authorList>
            <person name="Gilroy R."/>
            <person name="Ravi A."/>
            <person name="Getino M."/>
            <person name="Pursley I."/>
            <person name="Horton D.L."/>
            <person name="Alikhan N.F."/>
            <person name="Baker D."/>
            <person name="Gharbi K."/>
            <person name="Hall N."/>
            <person name="Watson M."/>
            <person name="Adriaenssens E.M."/>
            <person name="Foster-Nyarko E."/>
            <person name="Jarju S."/>
            <person name="Secka A."/>
            <person name="Antonio M."/>
            <person name="Oren A."/>
            <person name="Chaudhuri R.R."/>
            <person name="La Ragione R."/>
            <person name="Hildebrand F."/>
            <person name="Pallen M.J."/>
        </authorList>
    </citation>
    <scope>NUCLEOTIDE SEQUENCE</scope>
    <source>
        <strain evidence="2">6919</strain>
    </source>
</reference>